<sequence>MMTYKLIALVFLILTPLISQILINLFKLGRYGLKFPDLAFIFFAIEIAIVSGKFFDNSFLPYYLIILSLLAIIITLTLVIRSQRFSYPRFFKLFWRIGFLMTFFGYFVLVMIVFTK</sequence>
<comment type="caution">
    <text evidence="2">The sequence shown here is derived from an EMBL/GenBank/DDBJ whole genome shotgun (WGS) entry which is preliminary data.</text>
</comment>
<dbReference type="InterPro" id="IPR024515">
    <property type="entry name" value="DUF3397"/>
</dbReference>
<dbReference type="AlphaFoldDB" id="A0A1L8MQ00"/>
<dbReference type="Pfam" id="PF11877">
    <property type="entry name" value="DUF3397"/>
    <property type="match status" value="1"/>
</dbReference>
<gene>
    <name evidence="2" type="ORF">A9Q68_04660</name>
</gene>
<feature type="transmembrane region" description="Helical" evidence="1">
    <location>
        <begin position="6"/>
        <end position="26"/>
    </location>
</feature>
<feature type="transmembrane region" description="Helical" evidence="1">
    <location>
        <begin position="93"/>
        <end position="114"/>
    </location>
</feature>
<dbReference type="OrthoDB" id="2237252at2"/>
<proteinExistence type="predicted"/>
<evidence type="ECO:0008006" key="4">
    <source>
        <dbReference type="Google" id="ProtNLM"/>
    </source>
</evidence>
<keyword evidence="1" id="KW-1133">Transmembrane helix</keyword>
<dbReference type="STRING" id="1856638.A9Q68_04660"/>
<feature type="transmembrane region" description="Helical" evidence="1">
    <location>
        <begin position="61"/>
        <end position="81"/>
    </location>
</feature>
<keyword evidence="1" id="KW-0812">Transmembrane</keyword>
<organism evidence="2 3">
    <name type="scientific">Streptococcus bovimastitidis</name>
    <dbReference type="NCBI Taxonomy" id="1856638"/>
    <lineage>
        <taxon>Bacteria</taxon>
        <taxon>Bacillati</taxon>
        <taxon>Bacillota</taxon>
        <taxon>Bacilli</taxon>
        <taxon>Lactobacillales</taxon>
        <taxon>Streptococcaceae</taxon>
        <taxon>Streptococcus</taxon>
    </lineage>
</organism>
<evidence type="ECO:0000256" key="1">
    <source>
        <dbReference type="SAM" id="Phobius"/>
    </source>
</evidence>
<keyword evidence="3" id="KW-1185">Reference proteome</keyword>
<dbReference type="RefSeq" id="WP_071793537.1">
    <property type="nucleotide sequence ID" value="NZ_LZDD01000001.1"/>
</dbReference>
<evidence type="ECO:0000313" key="3">
    <source>
        <dbReference type="Proteomes" id="UP000182015"/>
    </source>
</evidence>
<evidence type="ECO:0000313" key="2">
    <source>
        <dbReference type="EMBL" id="OJF72840.1"/>
    </source>
</evidence>
<dbReference type="EMBL" id="LZDD01000001">
    <property type="protein sequence ID" value="OJF72840.1"/>
    <property type="molecule type" value="Genomic_DNA"/>
</dbReference>
<reference evidence="3" key="1">
    <citation type="submission" date="2016-06" db="EMBL/GenBank/DDBJ databases">
        <authorList>
            <person name="de Vries S.P.W."/>
            <person name="Hadjirin N.F."/>
            <person name="Lay E.M."/>
            <person name="Zadoks R.N."/>
            <person name="Peacock S.J."/>
            <person name="Parkhill J."/>
            <person name="Grant A.J."/>
            <person name="Mcdougall S."/>
            <person name="Holmes M.A."/>
        </authorList>
    </citation>
    <scope>NUCLEOTIDE SEQUENCE [LARGE SCALE GENOMIC DNA]</scope>
    <source>
        <strain evidence="3">NZ1587</strain>
    </source>
</reference>
<name>A0A1L8MQ00_9STRE</name>
<keyword evidence="1" id="KW-0472">Membrane</keyword>
<dbReference type="Proteomes" id="UP000182015">
    <property type="component" value="Unassembled WGS sequence"/>
</dbReference>
<accession>A0A1L8MQ00</accession>
<protein>
    <recommendedName>
        <fullName evidence="4">DUF3397 domain-containing protein</fullName>
    </recommendedName>
</protein>